<protein>
    <submittedName>
        <fullName evidence="1">Uncharacterized protein</fullName>
    </submittedName>
</protein>
<organism evidence="1 2">
    <name type="scientific">Entomophthora muscae</name>
    <dbReference type="NCBI Taxonomy" id="34485"/>
    <lineage>
        <taxon>Eukaryota</taxon>
        <taxon>Fungi</taxon>
        <taxon>Fungi incertae sedis</taxon>
        <taxon>Zoopagomycota</taxon>
        <taxon>Entomophthoromycotina</taxon>
        <taxon>Entomophthoromycetes</taxon>
        <taxon>Entomophthorales</taxon>
        <taxon>Entomophthoraceae</taxon>
        <taxon>Entomophthora</taxon>
    </lineage>
</organism>
<name>A0ACC2UMS5_9FUNG</name>
<evidence type="ECO:0000313" key="1">
    <source>
        <dbReference type="EMBL" id="KAJ9088175.1"/>
    </source>
</evidence>
<accession>A0ACC2UMS5</accession>
<evidence type="ECO:0000313" key="2">
    <source>
        <dbReference type="Proteomes" id="UP001165960"/>
    </source>
</evidence>
<sequence>MAMSNFLAAPEETLFKILWGGGGGGGGAERGAGGKRGPGRGPGRSTPPPRGAPERERRNEEGEGKTEEETGKAPPKATKAEKFQPTPKGQVVEFIRVWKSLVASEVVGMSLARFIWRTSISLFEALDFSSSGGP</sequence>
<keyword evidence="2" id="KW-1185">Reference proteome</keyword>
<proteinExistence type="predicted"/>
<reference evidence="1" key="1">
    <citation type="submission" date="2022-04" db="EMBL/GenBank/DDBJ databases">
        <title>Genome of the entomopathogenic fungus Entomophthora muscae.</title>
        <authorList>
            <person name="Elya C."/>
            <person name="Lovett B.R."/>
            <person name="Lee E."/>
            <person name="Macias A.M."/>
            <person name="Hajek A.E."/>
            <person name="De Bivort B.L."/>
            <person name="Kasson M.T."/>
            <person name="De Fine Licht H.H."/>
            <person name="Stajich J.E."/>
        </authorList>
    </citation>
    <scope>NUCLEOTIDE SEQUENCE</scope>
    <source>
        <strain evidence="1">Berkeley</strain>
    </source>
</reference>
<dbReference type="EMBL" id="QTSX02000146">
    <property type="protein sequence ID" value="KAJ9088175.1"/>
    <property type="molecule type" value="Genomic_DNA"/>
</dbReference>
<comment type="caution">
    <text evidence="1">The sequence shown here is derived from an EMBL/GenBank/DDBJ whole genome shotgun (WGS) entry which is preliminary data.</text>
</comment>
<gene>
    <name evidence="1" type="ORF">DSO57_1025727</name>
</gene>
<dbReference type="Proteomes" id="UP001165960">
    <property type="component" value="Unassembled WGS sequence"/>
</dbReference>